<feature type="transmembrane region" description="Helical" evidence="5">
    <location>
        <begin position="21"/>
        <end position="43"/>
    </location>
</feature>
<dbReference type="AlphaFoldDB" id="A0A932EPB6"/>
<feature type="transmembrane region" description="Helical" evidence="5">
    <location>
        <begin position="55"/>
        <end position="79"/>
    </location>
</feature>
<dbReference type="Proteomes" id="UP000779809">
    <property type="component" value="Unassembled WGS sequence"/>
</dbReference>
<feature type="transmembrane region" description="Helical" evidence="5">
    <location>
        <begin position="100"/>
        <end position="126"/>
    </location>
</feature>
<comment type="subcellular location">
    <subcellularLocation>
        <location evidence="1">Membrane</location>
        <topology evidence="1">Multi-pass membrane protein</topology>
    </subcellularLocation>
</comment>
<feature type="transmembrane region" description="Helical" evidence="5">
    <location>
        <begin position="251"/>
        <end position="276"/>
    </location>
</feature>
<feature type="transmembrane region" description="Helical" evidence="5">
    <location>
        <begin position="146"/>
        <end position="169"/>
    </location>
</feature>
<sequence>MTEAARTAPGQAERPTLVRGLSLVDSVLLLVGGIIGSAIFLAVKDAAAPLPHPLWLIAVWVVGGAITLLACFAFAELGAMYPHSGGQYVYLREAYGDLSAFLFGWMVITVNFSGTIAALAVGFAAYSEAIVPYGAEKVVMAVGSWSLTRAGVLAIFAIAVLTWVNVIGLRRAATMQNVATWMKFGAIAIFVLLGVTIGRGSWSHFTATAPLPPAGLFKGFGVALIAVFFAYDGWNYITCAAGEVKDPQRNIPLALVLGVLAVGAVYISMIVVYIYALPIARVATEATIAASAGTVLFSPSLGRWVSVLIAVSCFGAASACTLAGARVVYAMGRDGVFFRSMGYVHPKYRTPSLALIAQGIWSAVLAVSGRYDQLYTYVIFVGVLMYTLTVGAVFILRKKRPEAPRPYRCTWYPFAPAAYIVLSLVWCGVVVFQRPKEAAAGTVIVLLGVPAYLYFKRKLKAAAQRDRILGDPHGR</sequence>
<feature type="transmembrane region" description="Helical" evidence="5">
    <location>
        <begin position="374"/>
        <end position="397"/>
    </location>
</feature>
<evidence type="ECO:0000313" key="7">
    <source>
        <dbReference type="Proteomes" id="UP000779809"/>
    </source>
</evidence>
<dbReference type="GO" id="GO:0016020">
    <property type="term" value="C:membrane"/>
    <property type="evidence" value="ECO:0007669"/>
    <property type="project" value="UniProtKB-SubCell"/>
</dbReference>
<evidence type="ECO:0000256" key="5">
    <source>
        <dbReference type="SAM" id="Phobius"/>
    </source>
</evidence>
<dbReference type="InterPro" id="IPR050598">
    <property type="entry name" value="AminoAcid_Transporter"/>
</dbReference>
<protein>
    <submittedName>
        <fullName evidence="6">Amino acid permease</fullName>
    </submittedName>
</protein>
<dbReference type="Gene3D" id="1.20.1740.10">
    <property type="entry name" value="Amino acid/polyamine transporter I"/>
    <property type="match status" value="1"/>
</dbReference>
<proteinExistence type="predicted"/>
<feature type="transmembrane region" description="Helical" evidence="5">
    <location>
        <begin position="304"/>
        <end position="329"/>
    </location>
</feature>
<keyword evidence="2 5" id="KW-0812">Transmembrane</keyword>
<feature type="transmembrane region" description="Helical" evidence="5">
    <location>
        <begin position="438"/>
        <end position="455"/>
    </location>
</feature>
<evidence type="ECO:0000256" key="1">
    <source>
        <dbReference type="ARBA" id="ARBA00004141"/>
    </source>
</evidence>
<evidence type="ECO:0000313" key="6">
    <source>
        <dbReference type="EMBL" id="MBI2678660.1"/>
    </source>
</evidence>
<accession>A0A932EPB6</accession>
<evidence type="ECO:0000256" key="2">
    <source>
        <dbReference type="ARBA" id="ARBA00022692"/>
    </source>
</evidence>
<evidence type="ECO:0000256" key="3">
    <source>
        <dbReference type="ARBA" id="ARBA00022989"/>
    </source>
</evidence>
<name>A0A932EPB6_9BACT</name>
<comment type="caution">
    <text evidence="6">The sequence shown here is derived from an EMBL/GenBank/DDBJ whole genome shotgun (WGS) entry which is preliminary data.</text>
</comment>
<feature type="transmembrane region" description="Helical" evidence="5">
    <location>
        <begin position="350"/>
        <end position="368"/>
    </location>
</feature>
<evidence type="ECO:0000256" key="4">
    <source>
        <dbReference type="ARBA" id="ARBA00023136"/>
    </source>
</evidence>
<keyword evidence="4 5" id="KW-0472">Membrane</keyword>
<reference evidence="6" key="1">
    <citation type="submission" date="2020-07" db="EMBL/GenBank/DDBJ databases">
        <title>Huge and variable diversity of episymbiotic CPR bacteria and DPANN archaea in groundwater ecosystems.</title>
        <authorList>
            <person name="He C.Y."/>
            <person name="Keren R."/>
            <person name="Whittaker M."/>
            <person name="Farag I.F."/>
            <person name="Doudna J."/>
            <person name="Cate J.H.D."/>
            <person name="Banfield J.F."/>
        </authorList>
    </citation>
    <scope>NUCLEOTIDE SEQUENCE</scope>
    <source>
        <strain evidence="6">NC_groundwater_580_Pr5_B-0.1um_64_19</strain>
    </source>
</reference>
<dbReference type="PIRSF" id="PIRSF006060">
    <property type="entry name" value="AA_transporter"/>
    <property type="match status" value="1"/>
</dbReference>
<feature type="transmembrane region" description="Helical" evidence="5">
    <location>
        <begin position="181"/>
        <end position="202"/>
    </location>
</feature>
<dbReference type="GO" id="GO:0015179">
    <property type="term" value="F:L-amino acid transmembrane transporter activity"/>
    <property type="evidence" value="ECO:0007669"/>
    <property type="project" value="TreeGrafter"/>
</dbReference>
<feature type="transmembrane region" description="Helical" evidence="5">
    <location>
        <begin position="409"/>
        <end position="432"/>
    </location>
</feature>
<dbReference type="InterPro" id="IPR002293">
    <property type="entry name" value="AA/rel_permease1"/>
</dbReference>
<dbReference type="Pfam" id="PF13520">
    <property type="entry name" value="AA_permease_2"/>
    <property type="match status" value="1"/>
</dbReference>
<gene>
    <name evidence="6" type="ORF">HYX28_07740</name>
</gene>
<keyword evidence="3 5" id="KW-1133">Transmembrane helix</keyword>
<dbReference type="PANTHER" id="PTHR11785:SF512">
    <property type="entry name" value="SOBREMESA, ISOFORM B"/>
    <property type="match status" value="1"/>
</dbReference>
<organism evidence="6 7">
    <name type="scientific">Candidatus Korobacter versatilis</name>
    <dbReference type="NCBI Taxonomy" id="658062"/>
    <lineage>
        <taxon>Bacteria</taxon>
        <taxon>Pseudomonadati</taxon>
        <taxon>Acidobacteriota</taxon>
        <taxon>Terriglobia</taxon>
        <taxon>Terriglobales</taxon>
        <taxon>Candidatus Korobacteraceae</taxon>
        <taxon>Candidatus Korobacter</taxon>
    </lineage>
</organism>
<feature type="transmembrane region" description="Helical" evidence="5">
    <location>
        <begin position="214"/>
        <end position="231"/>
    </location>
</feature>
<dbReference type="EMBL" id="JACPNR010000009">
    <property type="protein sequence ID" value="MBI2678660.1"/>
    <property type="molecule type" value="Genomic_DNA"/>
</dbReference>
<dbReference type="PANTHER" id="PTHR11785">
    <property type="entry name" value="AMINO ACID TRANSPORTER"/>
    <property type="match status" value="1"/>
</dbReference>